<dbReference type="PANTHER" id="PTHR10067">
    <property type="entry name" value="PHOSPHATIDYLSERINE DECARBOXYLASE"/>
    <property type="match status" value="1"/>
</dbReference>
<evidence type="ECO:0000256" key="3">
    <source>
        <dbReference type="ARBA" id="ARBA00023239"/>
    </source>
</evidence>
<evidence type="ECO:0000256" key="2">
    <source>
        <dbReference type="ARBA" id="ARBA00023145"/>
    </source>
</evidence>
<reference evidence="5 6" key="1">
    <citation type="submission" date="2016-10" db="EMBL/GenBank/DDBJ databases">
        <authorList>
            <person name="de Groot N.N."/>
        </authorList>
    </citation>
    <scope>NUCLEOTIDE SEQUENCE [LARGE SCALE GENOMIC DNA]</scope>
    <source>
        <strain evidence="5 6">KH1P1</strain>
    </source>
</reference>
<dbReference type="Proteomes" id="UP000199820">
    <property type="component" value="Unassembled WGS sequence"/>
</dbReference>
<dbReference type="AlphaFoldDB" id="A0A1I0DSU4"/>
<keyword evidence="2" id="KW-0865">Zymogen</keyword>
<evidence type="ECO:0000256" key="4">
    <source>
        <dbReference type="ARBA" id="ARBA00023317"/>
    </source>
</evidence>
<dbReference type="eggNOG" id="COG0688">
    <property type="taxonomic scope" value="Bacteria"/>
</dbReference>
<keyword evidence="3" id="KW-0456">Lyase</keyword>
<proteinExistence type="predicted"/>
<evidence type="ECO:0000313" key="6">
    <source>
        <dbReference type="Proteomes" id="UP000199820"/>
    </source>
</evidence>
<dbReference type="InterPro" id="IPR003817">
    <property type="entry name" value="PS_Dcarbxylase"/>
</dbReference>
<keyword evidence="4" id="KW-0670">Pyruvate</keyword>
<keyword evidence="6" id="KW-1185">Reference proteome</keyword>
<gene>
    <name evidence="5" type="ORF">SAMN04487771_101424</name>
</gene>
<dbReference type="OrthoDB" id="9802030at2"/>
<name>A0A1I0DSU4_9FIRM</name>
<dbReference type="STRING" id="1526.SAMN02910262_02385"/>
<accession>A0A1I0DSU4</accession>
<protein>
    <submittedName>
        <fullName evidence="5">Phosphatidylserine decarboxylase</fullName>
    </submittedName>
</protein>
<dbReference type="EMBL" id="FOIL01000014">
    <property type="protein sequence ID" value="SET35492.1"/>
    <property type="molecule type" value="Genomic_DNA"/>
</dbReference>
<dbReference type="Pfam" id="PF02666">
    <property type="entry name" value="PS_Dcarbxylase"/>
    <property type="match status" value="1"/>
</dbReference>
<keyword evidence="1" id="KW-0210">Decarboxylase</keyword>
<dbReference type="GO" id="GO:0008654">
    <property type="term" value="P:phospholipid biosynthetic process"/>
    <property type="evidence" value="ECO:0007669"/>
    <property type="project" value="InterPro"/>
</dbReference>
<organism evidence="5 6">
    <name type="scientific">[Clostridium] aminophilum</name>
    <dbReference type="NCBI Taxonomy" id="1526"/>
    <lineage>
        <taxon>Bacteria</taxon>
        <taxon>Bacillati</taxon>
        <taxon>Bacillota</taxon>
        <taxon>Clostridia</taxon>
        <taxon>Lachnospirales</taxon>
        <taxon>Lachnospiraceae</taxon>
    </lineage>
</organism>
<evidence type="ECO:0000256" key="1">
    <source>
        <dbReference type="ARBA" id="ARBA00022793"/>
    </source>
</evidence>
<dbReference type="RefSeq" id="WP_074649199.1">
    <property type="nucleotide sequence ID" value="NZ_FOIL01000014.1"/>
</dbReference>
<sequence>MTSLEFLYHTVWGRRILKILTARKLSQVAGMFLDSPLSVPLIAPFVRMNHIDLSVCQKRHFRNFNEFFTRELKEGERPVDMDPDILIAPCDGLLSAYEIKDDTVIPVKQSRYRIPDLLRDRELAKRFRGGTCLVFRLCVTHYHRYCYADSGVKGRNIFLPGILHTVQPIALREFPVFTENCREYTLIESPNFGSMIQMEVGAMLVGKIQNYKEYGPVTRGEQKGRFLYGGSTIILLLEKGKARISPRVFEQTAGGREIPVRMGQMIGRRAQGDK</sequence>
<dbReference type="GO" id="GO:0004609">
    <property type="term" value="F:phosphatidylserine decarboxylase activity"/>
    <property type="evidence" value="ECO:0007669"/>
    <property type="project" value="InterPro"/>
</dbReference>
<evidence type="ECO:0000313" key="5">
    <source>
        <dbReference type="EMBL" id="SET35492.1"/>
    </source>
</evidence>